<protein>
    <submittedName>
        <fullName evidence="1">DUF2653 family protein</fullName>
    </submittedName>
</protein>
<reference evidence="1" key="1">
    <citation type="submission" date="2021-04" db="EMBL/GenBank/DDBJ databases">
        <title>Genome seq and assembly of Bacillus sp.</title>
        <authorList>
            <person name="Chhetri G."/>
        </authorList>
    </citation>
    <scope>NUCLEOTIDE SEQUENCE</scope>
    <source>
        <strain evidence="1">RG28</strain>
    </source>
</reference>
<evidence type="ECO:0000313" key="2">
    <source>
        <dbReference type="Proteomes" id="UP000682134"/>
    </source>
</evidence>
<evidence type="ECO:0000313" key="1">
    <source>
        <dbReference type="EMBL" id="MBP0726672.1"/>
    </source>
</evidence>
<organism evidence="1 2">
    <name type="scientific">Gottfriedia endophytica</name>
    <dbReference type="NCBI Taxonomy" id="2820819"/>
    <lineage>
        <taxon>Bacteria</taxon>
        <taxon>Bacillati</taxon>
        <taxon>Bacillota</taxon>
        <taxon>Bacilli</taxon>
        <taxon>Bacillales</taxon>
        <taxon>Bacillaceae</taxon>
        <taxon>Gottfriedia</taxon>
    </lineage>
</organism>
<dbReference type="Pfam" id="PF10850">
    <property type="entry name" value="DUF2653"/>
    <property type="match status" value="1"/>
</dbReference>
<keyword evidence="2" id="KW-1185">Reference proteome</keyword>
<accession>A0A940NLX4</accession>
<sequence>MILLLNEQEIIDGVCVFVANKYDVEPQDVNLQELSYNKSVGFTANATFRGHYNADTLDTEDISEGIVLFLEEFHSFNPDVMTVELKFHKNIFSAEVRVNEDKKTIIL</sequence>
<gene>
    <name evidence="1" type="ORF">J5Y03_16055</name>
</gene>
<dbReference type="AlphaFoldDB" id="A0A940NLX4"/>
<dbReference type="RefSeq" id="WP_209407014.1">
    <property type="nucleotide sequence ID" value="NZ_JAGIYQ010000013.1"/>
</dbReference>
<dbReference type="EMBL" id="JAGIYQ010000013">
    <property type="protein sequence ID" value="MBP0726672.1"/>
    <property type="molecule type" value="Genomic_DNA"/>
</dbReference>
<dbReference type="Proteomes" id="UP000682134">
    <property type="component" value="Unassembled WGS sequence"/>
</dbReference>
<name>A0A940NLX4_9BACI</name>
<comment type="caution">
    <text evidence="1">The sequence shown here is derived from an EMBL/GenBank/DDBJ whole genome shotgun (WGS) entry which is preliminary data.</text>
</comment>
<dbReference type="InterPro" id="IPR020516">
    <property type="entry name" value="Uncharacterised_YxcD"/>
</dbReference>
<proteinExistence type="predicted"/>